<dbReference type="InterPro" id="IPR010496">
    <property type="entry name" value="AL/BT2_dom"/>
</dbReference>
<dbReference type="KEGG" id="smai:EXU30_06705"/>
<dbReference type="GO" id="GO:0016787">
    <property type="term" value="F:hydrolase activity"/>
    <property type="evidence" value="ECO:0007669"/>
    <property type="project" value="InterPro"/>
</dbReference>
<evidence type="ECO:0000313" key="3">
    <source>
        <dbReference type="Proteomes" id="UP000291106"/>
    </source>
</evidence>
<dbReference type="Pfam" id="PF06439">
    <property type="entry name" value="3keto-disac_hyd"/>
    <property type="match status" value="1"/>
</dbReference>
<sequence length="211" mass="23676">MSLLTAMAPSFNQGAFLWRRTFMKYLVLGVIAAAAIPFCSIADTLGVKADLSFYDRHIVADGVTWSAQNDIIHSKGTGESYLVVPGTYDDFVLTIEFKPDATVNGGIYMRCQDPKKIKANTCYEANIWDAAKNQEFRTGSVVKRQTYISKQDTANQWNTYELTMVGQHLKVRLNGVVTAEMNNVEYADGFIAIQHKGKGEFKMRNLNIRKL</sequence>
<reference evidence="2 3" key="1">
    <citation type="submission" date="2019-02" db="EMBL/GenBank/DDBJ databases">
        <title>Shewanella sp. D4-2 isolated from Dokdo Island.</title>
        <authorList>
            <person name="Baek K."/>
        </authorList>
    </citation>
    <scope>NUCLEOTIDE SEQUENCE [LARGE SCALE GENOMIC DNA]</scope>
    <source>
        <strain evidence="2 3">D4-2</strain>
    </source>
</reference>
<dbReference type="AlphaFoldDB" id="A0A411PFU3"/>
<feature type="domain" description="3-keto-alpha-glucoside-1,2-lyase/3-keto-2-hydroxy-glucal hydratase" evidence="1">
    <location>
        <begin position="64"/>
        <end position="209"/>
    </location>
</feature>
<evidence type="ECO:0000313" key="2">
    <source>
        <dbReference type="EMBL" id="QBF82421.1"/>
    </source>
</evidence>
<protein>
    <submittedName>
        <fullName evidence="2">DUF1080 domain-containing protein</fullName>
    </submittedName>
</protein>
<dbReference type="EMBL" id="CP036200">
    <property type="protein sequence ID" value="QBF82421.1"/>
    <property type="molecule type" value="Genomic_DNA"/>
</dbReference>
<name>A0A411PFU3_9GAMM</name>
<dbReference type="Gene3D" id="2.60.120.560">
    <property type="entry name" value="Exo-inulinase, domain 1"/>
    <property type="match status" value="1"/>
</dbReference>
<accession>A0A411PFU3</accession>
<keyword evidence="3" id="KW-1185">Reference proteome</keyword>
<dbReference type="Proteomes" id="UP000291106">
    <property type="component" value="Chromosome"/>
</dbReference>
<evidence type="ECO:0000259" key="1">
    <source>
        <dbReference type="Pfam" id="PF06439"/>
    </source>
</evidence>
<proteinExistence type="predicted"/>
<dbReference type="OrthoDB" id="9806233at2"/>
<gene>
    <name evidence="2" type="ORF">EXU30_06705</name>
</gene>
<organism evidence="2 3">
    <name type="scientific">Shewanella maritima</name>
    <dbReference type="NCBI Taxonomy" id="2520507"/>
    <lineage>
        <taxon>Bacteria</taxon>
        <taxon>Pseudomonadati</taxon>
        <taxon>Pseudomonadota</taxon>
        <taxon>Gammaproteobacteria</taxon>
        <taxon>Alteromonadales</taxon>
        <taxon>Shewanellaceae</taxon>
        <taxon>Shewanella</taxon>
    </lineage>
</organism>